<evidence type="ECO:0000313" key="2">
    <source>
        <dbReference type="EMBL" id="MBW8636481.1"/>
    </source>
</evidence>
<evidence type="ECO:0000313" key="3">
    <source>
        <dbReference type="Proteomes" id="UP001196509"/>
    </source>
</evidence>
<sequence>MKNVPTLALTLSALAGLAGCQSTGPGNSAFKTNKKALPAMEQVALAARECWFRSNDADFRPYRMAPELNSFSGRPRILVVPKRDPNGKPLAVIEAHGDPATVDAYGPLMDQSIGARINSDLKRWTGNSSSCA</sequence>
<dbReference type="RefSeq" id="WP_220227835.1">
    <property type="nucleotide sequence ID" value="NZ_JAICBX010000001.1"/>
</dbReference>
<accession>A0AAE2ZK16</accession>
<dbReference type="AlphaFoldDB" id="A0AAE2ZK16"/>
<evidence type="ECO:0008006" key="4">
    <source>
        <dbReference type="Google" id="ProtNLM"/>
    </source>
</evidence>
<keyword evidence="1" id="KW-0732">Signal</keyword>
<feature type="chain" id="PRO_5042185072" description="Lipoprotein" evidence="1">
    <location>
        <begin position="19"/>
        <end position="132"/>
    </location>
</feature>
<evidence type="ECO:0000256" key="1">
    <source>
        <dbReference type="SAM" id="SignalP"/>
    </source>
</evidence>
<organism evidence="2 3">
    <name type="scientific">Flavimaribacter sediminis</name>
    <dbReference type="NCBI Taxonomy" id="2865987"/>
    <lineage>
        <taxon>Bacteria</taxon>
        <taxon>Pseudomonadati</taxon>
        <taxon>Pseudomonadota</taxon>
        <taxon>Alphaproteobacteria</taxon>
        <taxon>Hyphomicrobiales</taxon>
        <taxon>Rhizobiaceae</taxon>
        <taxon>Flavimaribacter</taxon>
    </lineage>
</organism>
<gene>
    <name evidence="2" type="ORF">K1W69_04700</name>
</gene>
<dbReference type="Proteomes" id="UP001196509">
    <property type="component" value="Unassembled WGS sequence"/>
</dbReference>
<keyword evidence="3" id="KW-1185">Reference proteome</keyword>
<name>A0AAE2ZK16_9HYPH</name>
<dbReference type="EMBL" id="JAICBX010000001">
    <property type="protein sequence ID" value="MBW8636481.1"/>
    <property type="molecule type" value="Genomic_DNA"/>
</dbReference>
<reference evidence="2" key="1">
    <citation type="submission" date="2021-08" db="EMBL/GenBank/DDBJ databases">
        <title>Hoeflea bacterium WL0058 sp. nov., isolated from the sediment.</title>
        <authorList>
            <person name="Wang L."/>
            <person name="Zhang D."/>
        </authorList>
    </citation>
    <scope>NUCLEOTIDE SEQUENCE</scope>
    <source>
        <strain evidence="2">WL0058</strain>
    </source>
</reference>
<dbReference type="PROSITE" id="PS51257">
    <property type="entry name" value="PROKAR_LIPOPROTEIN"/>
    <property type="match status" value="1"/>
</dbReference>
<proteinExistence type="predicted"/>
<comment type="caution">
    <text evidence="2">The sequence shown here is derived from an EMBL/GenBank/DDBJ whole genome shotgun (WGS) entry which is preliminary data.</text>
</comment>
<protein>
    <recommendedName>
        <fullName evidence="4">Lipoprotein</fullName>
    </recommendedName>
</protein>
<feature type="signal peptide" evidence="1">
    <location>
        <begin position="1"/>
        <end position="18"/>
    </location>
</feature>